<dbReference type="AlphaFoldDB" id="A0AAD7NGK9"/>
<feature type="region of interest" description="Disordered" evidence="1">
    <location>
        <begin position="442"/>
        <end position="462"/>
    </location>
</feature>
<feature type="region of interest" description="Disordered" evidence="1">
    <location>
        <begin position="368"/>
        <end position="429"/>
    </location>
</feature>
<dbReference type="EMBL" id="JARKIB010000035">
    <property type="protein sequence ID" value="KAJ7761431.1"/>
    <property type="molecule type" value="Genomic_DNA"/>
</dbReference>
<evidence type="ECO:0000313" key="2">
    <source>
        <dbReference type="EMBL" id="KAJ7761431.1"/>
    </source>
</evidence>
<feature type="compositionally biased region" description="Basic and acidic residues" evidence="1">
    <location>
        <begin position="407"/>
        <end position="429"/>
    </location>
</feature>
<feature type="compositionally biased region" description="Basic residues" evidence="1">
    <location>
        <begin position="442"/>
        <end position="455"/>
    </location>
</feature>
<sequence length="462" mass="50844">MPFLDALKNSASDKRGRGRFAGGCRVEGMDLGMKRWRRDKGTMLVLLVLEQRERRAPWQRAAHTRPARGTRPTLASVKRSRVGCTHWLICYAEFCVIVVVADVDGVPLGSQRREAGGGGARKRLPFGKFQIGNVQFLYRPLWVLGGLQPRAFGDGINLESTMALRLRLKSSSIEHRFNFNLPRNGLGSITASAGILRRKSTVTQLNIELEPIPSEASLRFQSNVFNADLTHLALAFTGNPKKTALQAQFNSTAFSLPIYRVCTEARIEFASGFPALPWVLFEQHRKEGIGERGVHVGRYVRVDCAQRIDSPRACSRVCGHTAAASARAVGLSVRDSRAFGTLGLATGYPAHTVGSGKTQSAWARQHLTRLDGAQNENNRRRDGDAGGRVRDEGTREGGYETSGPREMATRETKEGEGGDDGCDAKKEAEVPTVPPLIILLIKQHRRSPQPRKKRTLCRDVGA</sequence>
<comment type="caution">
    <text evidence="2">The sequence shown here is derived from an EMBL/GenBank/DDBJ whole genome shotgun (WGS) entry which is preliminary data.</text>
</comment>
<organism evidence="2 3">
    <name type="scientific">Mycena metata</name>
    <dbReference type="NCBI Taxonomy" id="1033252"/>
    <lineage>
        <taxon>Eukaryota</taxon>
        <taxon>Fungi</taxon>
        <taxon>Dikarya</taxon>
        <taxon>Basidiomycota</taxon>
        <taxon>Agaricomycotina</taxon>
        <taxon>Agaricomycetes</taxon>
        <taxon>Agaricomycetidae</taxon>
        <taxon>Agaricales</taxon>
        <taxon>Marasmiineae</taxon>
        <taxon>Mycenaceae</taxon>
        <taxon>Mycena</taxon>
    </lineage>
</organism>
<dbReference type="Proteomes" id="UP001215598">
    <property type="component" value="Unassembled WGS sequence"/>
</dbReference>
<reference evidence="2" key="1">
    <citation type="submission" date="2023-03" db="EMBL/GenBank/DDBJ databases">
        <title>Massive genome expansion in bonnet fungi (Mycena s.s.) driven by repeated elements and novel gene families across ecological guilds.</title>
        <authorList>
            <consortium name="Lawrence Berkeley National Laboratory"/>
            <person name="Harder C.B."/>
            <person name="Miyauchi S."/>
            <person name="Viragh M."/>
            <person name="Kuo A."/>
            <person name="Thoen E."/>
            <person name="Andreopoulos B."/>
            <person name="Lu D."/>
            <person name="Skrede I."/>
            <person name="Drula E."/>
            <person name="Henrissat B."/>
            <person name="Morin E."/>
            <person name="Kohler A."/>
            <person name="Barry K."/>
            <person name="LaButti K."/>
            <person name="Morin E."/>
            <person name="Salamov A."/>
            <person name="Lipzen A."/>
            <person name="Mereny Z."/>
            <person name="Hegedus B."/>
            <person name="Baldrian P."/>
            <person name="Stursova M."/>
            <person name="Weitz H."/>
            <person name="Taylor A."/>
            <person name="Grigoriev I.V."/>
            <person name="Nagy L.G."/>
            <person name="Martin F."/>
            <person name="Kauserud H."/>
        </authorList>
    </citation>
    <scope>NUCLEOTIDE SEQUENCE</scope>
    <source>
        <strain evidence="2">CBHHK182m</strain>
    </source>
</reference>
<accession>A0AAD7NGK9</accession>
<evidence type="ECO:0000313" key="3">
    <source>
        <dbReference type="Proteomes" id="UP001215598"/>
    </source>
</evidence>
<evidence type="ECO:0000256" key="1">
    <source>
        <dbReference type="SAM" id="MobiDB-lite"/>
    </source>
</evidence>
<proteinExistence type="predicted"/>
<feature type="compositionally biased region" description="Basic and acidic residues" evidence="1">
    <location>
        <begin position="377"/>
        <end position="398"/>
    </location>
</feature>
<protein>
    <submittedName>
        <fullName evidence="2">Uncharacterized protein</fullName>
    </submittedName>
</protein>
<gene>
    <name evidence="2" type="ORF">B0H16DRAFT_1688497</name>
</gene>
<name>A0AAD7NGK9_9AGAR</name>
<keyword evidence="3" id="KW-1185">Reference proteome</keyword>